<evidence type="ECO:0000313" key="11">
    <source>
        <dbReference type="EMBL" id="CAH8293867.1"/>
    </source>
</evidence>
<organism evidence="11 12">
    <name type="scientific">Eruca vesicaria subsp. sativa</name>
    <name type="common">Garden rocket</name>
    <name type="synonym">Eruca sativa</name>
    <dbReference type="NCBI Taxonomy" id="29727"/>
    <lineage>
        <taxon>Eukaryota</taxon>
        <taxon>Viridiplantae</taxon>
        <taxon>Streptophyta</taxon>
        <taxon>Embryophyta</taxon>
        <taxon>Tracheophyta</taxon>
        <taxon>Spermatophyta</taxon>
        <taxon>Magnoliopsida</taxon>
        <taxon>eudicotyledons</taxon>
        <taxon>Gunneridae</taxon>
        <taxon>Pentapetalae</taxon>
        <taxon>rosids</taxon>
        <taxon>malvids</taxon>
        <taxon>Brassicales</taxon>
        <taxon>Brassicaceae</taxon>
        <taxon>Brassiceae</taxon>
        <taxon>Eruca</taxon>
    </lineage>
</organism>
<comment type="caution">
    <text evidence="11">The sequence shown here is derived from an EMBL/GenBank/DDBJ whole genome shotgun (WGS) entry which is preliminary data.</text>
</comment>
<evidence type="ECO:0000256" key="2">
    <source>
        <dbReference type="ARBA" id="ARBA00012483"/>
    </source>
</evidence>
<dbReference type="InterPro" id="IPR001841">
    <property type="entry name" value="Znf_RING"/>
</dbReference>
<sequence>MRQRSMSGLDMEQHSQRFVLPPDITVSGFEPYDNNNSMFSGLPQSHYHHQRPSDLGPTPPNFYHPYAPFHAPPLAPGSVAGEGTSTEHERGAHVMSHGYKRKSTQVMPGNFQYLPSTAEAAAPCSYPPETAPFSFPHYGTTYPQPVDQRSVRNRAGVAIMDPPLSHGHNNFIQGSYPAHPLPHPGSIWYDQRFNGNTSDGSSSSLWPQPPYVPYMHGNVVTAPIDSRNVCFPRYNETSSSRNQTPFVYPRHNHFSHHPAPPHLPPTVYPHLASASYSHVGPVQSTGFRINPQHPQDGFLSAATLRHNGLPRFREIHTAEVAVFGEGGFYDAVDHHQAMRLDIEDMSYEELLALSDHIGTVKTGLSEEDVEGLLKIRTYLSTRINLEEAPSTDLETDSCTICQENYKNKDKIVTLDCRHEYHAACLKKWLVIKNICPICKSEALVMENKREQ</sequence>
<dbReference type="PROSITE" id="PS50089">
    <property type="entry name" value="ZF_RING_2"/>
    <property type="match status" value="1"/>
</dbReference>
<keyword evidence="12" id="KW-1185">Reference proteome</keyword>
<evidence type="ECO:0000256" key="4">
    <source>
        <dbReference type="ARBA" id="ARBA00022723"/>
    </source>
</evidence>
<evidence type="ECO:0000256" key="6">
    <source>
        <dbReference type="ARBA" id="ARBA00022786"/>
    </source>
</evidence>
<protein>
    <recommendedName>
        <fullName evidence="2">RING-type E3 ubiquitin transferase</fullName>
        <ecNumber evidence="2">2.3.2.27</ecNumber>
    </recommendedName>
</protein>
<keyword evidence="6" id="KW-0833">Ubl conjugation pathway</keyword>
<dbReference type="GO" id="GO:0008270">
    <property type="term" value="F:zinc ion binding"/>
    <property type="evidence" value="ECO:0007669"/>
    <property type="project" value="UniProtKB-KW"/>
</dbReference>
<name>A0ABC8IV12_ERUVS</name>
<evidence type="ECO:0000256" key="1">
    <source>
        <dbReference type="ARBA" id="ARBA00000900"/>
    </source>
</evidence>
<feature type="domain" description="RING-type" evidence="10">
    <location>
        <begin position="398"/>
        <end position="439"/>
    </location>
</feature>
<feature type="region of interest" description="Disordered" evidence="9">
    <location>
        <begin position="43"/>
        <end position="67"/>
    </location>
</feature>
<dbReference type="SUPFAM" id="SSF57850">
    <property type="entry name" value="RING/U-box"/>
    <property type="match status" value="1"/>
</dbReference>
<dbReference type="PANTHER" id="PTHR22937">
    <property type="entry name" value="E3 UBIQUITIN-PROTEIN LIGASE RNF165"/>
    <property type="match status" value="1"/>
</dbReference>
<dbReference type="EC" id="2.3.2.27" evidence="2"/>
<dbReference type="SMART" id="SM00184">
    <property type="entry name" value="RING"/>
    <property type="match status" value="1"/>
</dbReference>
<evidence type="ECO:0000256" key="5">
    <source>
        <dbReference type="ARBA" id="ARBA00022771"/>
    </source>
</evidence>
<evidence type="ECO:0000256" key="9">
    <source>
        <dbReference type="SAM" id="MobiDB-lite"/>
    </source>
</evidence>
<dbReference type="PANTHER" id="PTHR22937:SF201">
    <property type="entry name" value="RING-TYPE E3 UBIQUITIN TRANSFERASE"/>
    <property type="match status" value="1"/>
</dbReference>
<evidence type="ECO:0000256" key="7">
    <source>
        <dbReference type="ARBA" id="ARBA00022833"/>
    </source>
</evidence>
<keyword evidence="7" id="KW-0862">Zinc</keyword>
<reference evidence="11 12" key="1">
    <citation type="submission" date="2022-03" db="EMBL/GenBank/DDBJ databases">
        <authorList>
            <person name="Macdonald S."/>
            <person name="Ahmed S."/>
            <person name="Newling K."/>
        </authorList>
    </citation>
    <scope>NUCLEOTIDE SEQUENCE [LARGE SCALE GENOMIC DNA]</scope>
</reference>
<dbReference type="GO" id="GO:0061630">
    <property type="term" value="F:ubiquitin protein ligase activity"/>
    <property type="evidence" value="ECO:0007669"/>
    <property type="project" value="UniProtKB-EC"/>
</dbReference>
<comment type="catalytic activity">
    <reaction evidence="1">
        <text>S-ubiquitinyl-[E2 ubiquitin-conjugating enzyme]-L-cysteine + [acceptor protein]-L-lysine = [E2 ubiquitin-conjugating enzyme]-L-cysteine + N(6)-ubiquitinyl-[acceptor protein]-L-lysine.</text>
        <dbReference type="EC" id="2.3.2.27"/>
    </reaction>
</comment>
<dbReference type="EMBL" id="CAKOAT010048488">
    <property type="protein sequence ID" value="CAH8293867.1"/>
    <property type="molecule type" value="Genomic_DNA"/>
</dbReference>
<evidence type="ECO:0000256" key="8">
    <source>
        <dbReference type="PROSITE-ProRule" id="PRU00175"/>
    </source>
</evidence>
<gene>
    <name evidence="11" type="ORF">ERUC_LOCUS1682</name>
</gene>
<evidence type="ECO:0000313" key="12">
    <source>
        <dbReference type="Proteomes" id="UP001642260"/>
    </source>
</evidence>
<proteinExistence type="predicted"/>
<keyword evidence="4" id="KW-0479">Metal-binding</keyword>
<keyword evidence="5 8" id="KW-0863">Zinc-finger</keyword>
<dbReference type="Pfam" id="PF13639">
    <property type="entry name" value="zf-RING_2"/>
    <property type="match status" value="1"/>
</dbReference>
<dbReference type="Gene3D" id="3.30.40.10">
    <property type="entry name" value="Zinc/RING finger domain, C3HC4 (zinc finger)"/>
    <property type="match status" value="1"/>
</dbReference>
<dbReference type="InterPro" id="IPR013083">
    <property type="entry name" value="Znf_RING/FYVE/PHD"/>
</dbReference>
<evidence type="ECO:0000259" key="10">
    <source>
        <dbReference type="PROSITE" id="PS50089"/>
    </source>
</evidence>
<accession>A0ABC8IV12</accession>
<dbReference type="AlphaFoldDB" id="A0ABC8IV12"/>
<keyword evidence="3" id="KW-0808">Transferase</keyword>
<dbReference type="InterPro" id="IPR045191">
    <property type="entry name" value="MBR1/2-like"/>
</dbReference>
<evidence type="ECO:0000256" key="3">
    <source>
        <dbReference type="ARBA" id="ARBA00022679"/>
    </source>
</evidence>
<dbReference type="Proteomes" id="UP001642260">
    <property type="component" value="Unassembled WGS sequence"/>
</dbReference>